<reference evidence="1 2" key="1">
    <citation type="submission" date="2021-03" db="EMBL/GenBank/DDBJ databases">
        <title>Genomic Encyclopedia of Type Strains, Phase IV (KMG-IV): sequencing the most valuable type-strain genomes for metagenomic binning, comparative biology and taxonomic classification.</title>
        <authorList>
            <person name="Goeker M."/>
        </authorList>
    </citation>
    <scope>NUCLEOTIDE SEQUENCE [LARGE SCALE GENOMIC DNA]</scope>
    <source>
        <strain evidence="1 2">DSM 27512</strain>
    </source>
</reference>
<name>A0ABS4KHJ8_9FIRM</name>
<dbReference type="RefSeq" id="WP_209660071.1">
    <property type="nucleotide sequence ID" value="NZ_JAGGLI010000008.1"/>
</dbReference>
<sequence length="145" mass="16297">MSVIFSGCSLNTAILLPTEFQKEIYSQNNKIISEDNYTFLKRVKYDKEDYKAIEFEGFYGSNTLELMEIEQSSIVNIDFESEIVEGKFKIVLITPQKEVMNISEDTEKGTFKIIAPEGNYAIKIVGNSASGKVIIKTSKDDVLSG</sequence>
<proteinExistence type="predicted"/>
<dbReference type="Proteomes" id="UP001314903">
    <property type="component" value="Unassembled WGS sequence"/>
</dbReference>
<evidence type="ECO:0000313" key="2">
    <source>
        <dbReference type="Proteomes" id="UP001314903"/>
    </source>
</evidence>
<dbReference type="EMBL" id="JAGGLI010000008">
    <property type="protein sequence ID" value="MBP2027218.1"/>
    <property type="molecule type" value="Genomic_DNA"/>
</dbReference>
<accession>A0ABS4KHJ8</accession>
<gene>
    <name evidence="1" type="ORF">J2Z35_001012</name>
</gene>
<comment type="caution">
    <text evidence="1">The sequence shown here is derived from an EMBL/GenBank/DDBJ whole genome shotgun (WGS) entry which is preliminary data.</text>
</comment>
<evidence type="ECO:0008006" key="3">
    <source>
        <dbReference type="Google" id="ProtNLM"/>
    </source>
</evidence>
<organism evidence="1 2">
    <name type="scientific">Acetoanaerobium pronyense</name>
    <dbReference type="NCBI Taxonomy" id="1482736"/>
    <lineage>
        <taxon>Bacteria</taxon>
        <taxon>Bacillati</taxon>
        <taxon>Bacillota</taxon>
        <taxon>Clostridia</taxon>
        <taxon>Peptostreptococcales</taxon>
        <taxon>Filifactoraceae</taxon>
        <taxon>Acetoanaerobium</taxon>
    </lineage>
</organism>
<evidence type="ECO:0000313" key="1">
    <source>
        <dbReference type="EMBL" id="MBP2027218.1"/>
    </source>
</evidence>
<protein>
    <recommendedName>
        <fullName evidence="3">Lipoprotein</fullName>
    </recommendedName>
</protein>
<keyword evidence="2" id="KW-1185">Reference proteome</keyword>